<reference evidence="2 3" key="1">
    <citation type="submission" date="2017-08" db="EMBL/GenBank/DDBJ databases">
        <title>Genome sequence of Streptomyces albireticuli NRRL B-1670.</title>
        <authorList>
            <person name="Graham D.E."/>
            <person name="Mahan K.M."/>
            <person name="Klingeman D.M."/>
            <person name="Hettich R.L."/>
            <person name="Parry R.J."/>
            <person name="Spain J.C."/>
        </authorList>
    </citation>
    <scope>NUCLEOTIDE SEQUENCE [LARGE SCALE GENOMIC DNA]</scope>
    <source>
        <strain evidence="2 3">NRRL B-1670</strain>
    </source>
</reference>
<dbReference type="Proteomes" id="UP000218944">
    <property type="component" value="Unassembled WGS sequence"/>
</dbReference>
<sequence>MKHNGRLPLQASTIRPDLINLRDGEKRAIVCPDCRVWRPIQDRMVTAHRAVPHSGQPRHRRSGPDRTPRCPGSGQRIWIDLTADQWHARYEKLANRYQNEGMDPGSRHATRVKRLGSTPAPVVVPRQRAAEWAAVRPAVSRTDTARQEYPKGDSPADGPEVPRRTLHPAR</sequence>
<accession>A0A2A2D5U0</accession>
<protein>
    <submittedName>
        <fullName evidence="2">Uncharacterized protein</fullName>
    </submittedName>
</protein>
<gene>
    <name evidence="2" type="ORF">CK936_21500</name>
</gene>
<name>A0A2A2D5U0_9ACTN</name>
<evidence type="ECO:0000313" key="2">
    <source>
        <dbReference type="EMBL" id="PAU46881.1"/>
    </source>
</evidence>
<feature type="region of interest" description="Disordered" evidence="1">
    <location>
        <begin position="134"/>
        <end position="170"/>
    </location>
</feature>
<proteinExistence type="predicted"/>
<keyword evidence="3" id="KW-1185">Reference proteome</keyword>
<organism evidence="2 3">
    <name type="scientific">Streptomyces albireticuli</name>
    <dbReference type="NCBI Taxonomy" id="1940"/>
    <lineage>
        <taxon>Bacteria</taxon>
        <taxon>Bacillati</taxon>
        <taxon>Actinomycetota</taxon>
        <taxon>Actinomycetes</taxon>
        <taxon>Kitasatosporales</taxon>
        <taxon>Streptomycetaceae</taxon>
        <taxon>Streptomyces</taxon>
    </lineage>
</organism>
<comment type="caution">
    <text evidence="2">The sequence shown here is derived from an EMBL/GenBank/DDBJ whole genome shotgun (WGS) entry which is preliminary data.</text>
</comment>
<evidence type="ECO:0000313" key="3">
    <source>
        <dbReference type="Proteomes" id="UP000218944"/>
    </source>
</evidence>
<evidence type="ECO:0000256" key="1">
    <source>
        <dbReference type="SAM" id="MobiDB-lite"/>
    </source>
</evidence>
<dbReference type="EMBL" id="NSJV01000413">
    <property type="protein sequence ID" value="PAU46881.1"/>
    <property type="molecule type" value="Genomic_DNA"/>
</dbReference>
<feature type="region of interest" description="Disordered" evidence="1">
    <location>
        <begin position="49"/>
        <end position="74"/>
    </location>
</feature>
<dbReference type="AlphaFoldDB" id="A0A2A2D5U0"/>
<dbReference type="RefSeq" id="WP_095582587.1">
    <property type="nucleotide sequence ID" value="NZ_JAJQQQ010000020.1"/>
</dbReference>